<dbReference type="Pfam" id="PF01757">
    <property type="entry name" value="Acyl_transf_3"/>
    <property type="match status" value="1"/>
</dbReference>
<dbReference type="Proteomes" id="UP000821846">
    <property type="component" value="Unassembled WGS sequence"/>
</dbReference>
<comment type="caution">
    <text evidence="3">The sequence shown here is derived from an EMBL/GenBank/DDBJ whole genome shotgun (WGS) entry which is preliminary data.</text>
</comment>
<keyword evidence="1" id="KW-0812">Transmembrane</keyword>
<feature type="transmembrane region" description="Helical" evidence="1">
    <location>
        <begin position="210"/>
        <end position="228"/>
    </location>
</feature>
<reference evidence="3 4" key="1">
    <citation type="journal article" date="2020" name="Cell Host Microbe">
        <title>Functional and Genomic Variation between Human-Derived Isolates of Lachnospiraceae Reveals Inter- and Intra-Species Diversity.</title>
        <authorList>
            <person name="Sorbara M.T."/>
            <person name="Littmann E.R."/>
            <person name="Fontana E."/>
            <person name="Moody T.U."/>
            <person name="Kohout C.E."/>
            <person name="Gjonbalaj M."/>
            <person name="Eaton V."/>
            <person name="Seok R."/>
            <person name="Leiner I.M."/>
            <person name="Pamer E.G."/>
        </authorList>
    </citation>
    <scope>NUCLEOTIDE SEQUENCE [LARGE SCALE GENOMIC DNA]</scope>
    <source>
        <strain evidence="3 4">MSK.14.16</strain>
    </source>
</reference>
<evidence type="ECO:0000259" key="2">
    <source>
        <dbReference type="Pfam" id="PF01757"/>
    </source>
</evidence>
<feature type="domain" description="Acyltransferase 3" evidence="2">
    <location>
        <begin position="5"/>
        <end position="300"/>
    </location>
</feature>
<keyword evidence="3" id="KW-0012">Acyltransferase</keyword>
<evidence type="ECO:0000256" key="1">
    <source>
        <dbReference type="SAM" id="Phobius"/>
    </source>
</evidence>
<dbReference type="PANTHER" id="PTHR37312">
    <property type="entry name" value="MEMBRANE-BOUND ACYLTRANSFERASE YKRP-RELATED"/>
    <property type="match status" value="1"/>
</dbReference>
<keyword evidence="3" id="KW-0808">Transferase</keyword>
<accession>A0ABX2H085</accession>
<keyword evidence="1" id="KW-0472">Membrane</keyword>
<gene>
    <name evidence="3" type="ORF">HFM93_13605</name>
</gene>
<feature type="transmembrane region" description="Helical" evidence="1">
    <location>
        <begin position="280"/>
        <end position="298"/>
    </location>
</feature>
<evidence type="ECO:0000313" key="4">
    <source>
        <dbReference type="Proteomes" id="UP000821846"/>
    </source>
</evidence>
<organism evidence="3 4">
    <name type="scientific">Faecalicatena fissicatena</name>
    <dbReference type="NCBI Taxonomy" id="290055"/>
    <lineage>
        <taxon>Bacteria</taxon>
        <taxon>Bacillati</taxon>
        <taxon>Bacillota</taxon>
        <taxon>Clostridia</taxon>
        <taxon>Lachnospirales</taxon>
        <taxon>Lachnospiraceae</taxon>
        <taxon>Faecalicatena</taxon>
    </lineage>
</organism>
<name>A0ABX2H085_9FIRM</name>
<feature type="transmembrane region" description="Helical" evidence="1">
    <location>
        <begin position="123"/>
        <end position="141"/>
    </location>
</feature>
<feature type="transmembrane region" description="Helical" evidence="1">
    <location>
        <begin position="177"/>
        <end position="198"/>
    </location>
</feature>
<protein>
    <submittedName>
        <fullName evidence="3">Acyltransferase family protein</fullName>
    </submittedName>
</protein>
<dbReference type="PANTHER" id="PTHR37312:SF1">
    <property type="entry name" value="MEMBRANE-BOUND ACYLTRANSFERASE YKRP-RELATED"/>
    <property type="match status" value="1"/>
</dbReference>
<dbReference type="GO" id="GO:0016746">
    <property type="term" value="F:acyltransferase activity"/>
    <property type="evidence" value="ECO:0007669"/>
    <property type="project" value="UniProtKB-KW"/>
</dbReference>
<dbReference type="InterPro" id="IPR002656">
    <property type="entry name" value="Acyl_transf_3_dom"/>
</dbReference>
<sequence>MGNHIKWLDIAKGMGIVSVFWGHTLFKDEIWRIWIYSFHMPLFFFLSGITYNEIKYDKIKKLLIAKSKSILIPYIVLCAIELIDSFLTLLYKSFYGEKNTYFILIKKIIGIIIGLRGTDWYCAFWFLLCIFVVYVFMYVIINSVRKIKLYSIKIGVFCGSVFMATGGIVYARLRLPYLPWAIDIALVAVFFTVLGWETKMLFVNRIDSKLMLLFAVGSIGFSLLNYYRSGVSIDMYSNRYGYSIFFVLSAVFGISFVIAVAQRINGRWGGILEHIGKNSLYYYGVNVLTLKIVGILTFGLLNDGGSECVVLMKCLVKVVLAIGISSMFLPGFNMARNFLLDIIKKMEKRSKIK</sequence>
<dbReference type="EMBL" id="JAAWUZ010000070">
    <property type="protein sequence ID" value="NSG31273.1"/>
    <property type="molecule type" value="Genomic_DNA"/>
</dbReference>
<feature type="transmembrane region" description="Helical" evidence="1">
    <location>
        <begin position="240"/>
        <end position="260"/>
    </location>
</feature>
<feature type="transmembrane region" description="Helical" evidence="1">
    <location>
        <begin position="318"/>
        <end position="339"/>
    </location>
</feature>
<evidence type="ECO:0000313" key="3">
    <source>
        <dbReference type="EMBL" id="NSG31273.1"/>
    </source>
</evidence>
<dbReference type="RefSeq" id="WP_173866973.1">
    <property type="nucleotide sequence ID" value="NZ_JAAWUU010000069.1"/>
</dbReference>
<feature type="transmembrane region" description="Helical" evidence="1">
    <location>
        <begin position="71"/>
        <end position="91"/>
    </location>
</feature>
<feature type="transmembrane region" description="Helical" evidence="1">
    <location>
        <begin position="33"/>
        <end position="51"/>
    </location>
</feature>
<dbReference type="InterPro" id="IPR052734">
    <property type="entry name" value="Nod_factor_acetyltransferase"/>
</dbReference>
<proteinExistence type="predicted"/>
<keyword evidence="1" id="KW-1133">Transmembrane helix</keyword>
<feature type="transmembrane region" description="Helical" evidence="1">
    <location>
        <begin position="150"/>
        <end position="171"/>
    </location>
</feature>
<keyword evidence="4" id="KW-1185">Reference proteome</keyword>